<comment type="caution">
    <text evidence="1">The sequence shown here is derived from an EMBL/GenBank/DDBJ whole genome shotgun (WGS) entry which is preliminary data.</text>
</comment>
<sequence length="101" mass="11557">MMEVFKKIGHEVNFAVSESKIQAIHRVAEFSIQVRGTPMNITVKFINSSVRSAFLTVFLRNGRRKLTTKLINPIAEACGIYVNEHISPYYKILHKKTKDCC</sequence>
<name>A0AAW1VDN3_9CUCU</name>
<keyword evidence="2" id="KW-1185">Reference proteome</keyword>
<proteinExistence type="predicted"/>
<evidence type="ECO:0008006" key="3">
    <source>
        <dbReference type="Google" id="ProtNLM"/>
    </source>
</evidence>
<gene>
    <name evidence="1" type="ORF">WA026_022816</name>
</gene>
<dbReference type="EMBL" id="JARQZJ010000141">
    <property type="protein sequence ID" value="KAK9892945.1"/>
    <property type="molecule type" value="Genomic_DNA"/>
</dbReference>
<evidence type="ECO:0000313" key="1">
    <source>
        <dbReference type="EMBL" id="KAK9892945.1"/>
    </source>
</evidence>
<evidence type="ECO:0000313" key="2">
    <source>
        <dbReference type="Proteomes" id="UP001431783"/>
    </source>
</evidence>
<reference evidence="1 2" key="1">
    <citation type="submission" date="2023-03" db="EMBL/GenBank/DDBJ databases">
        <title>Genome insight into feeding habits of ladybird beetles.</title>
        <authorList>
            <person name="Li H.-S."/>
            <person name="Huang Y.-H."/>
            <person name="Pang H."/>
        </authorList>
    </citation>
    <scope>NUCLEOTIDE SEQUENCE [LARGE SCALE GENOMIC DNA]</scope>
    <source>
        <strain evidence="1">SYSU_2023b</strain>
        <tissue evidence="1">Whole body</tissue>
    </source>
</reference>
<accession>A0AAW1VDN3</accession>
<dbReference type="AlphaFoldDB" id="A0AAW1VDN3"/>
<organism evidence="1 2">
    <name type="scientific">Henosepilachna vigintioctopunctata</name>
    <dbReference type="NCBI Taxonomy" id="420089"/>
    <lineage>
        <taxon>Eukaryota</taxon>
        <taxon>Metazoa</taxon>
        <taxon>Ecdysozoa</taxon>
        <taxon>Arthropoda</taxon>
        <taxon>Hexapoda</taxon>
        <taxon>Insecta</taxon>
        <taxon>Pterygota</taxon>
        <taxon>Neoptera</taxon>
        <taxon>Endopterygota</taxon>
        <taxon>Coleoptera</taxon>
        <taxon>Polyphaga</taxon>
        <taxon>Cucujiformia</taxon>
        <taxon>Coccinelloidea</taxon>
        <taxon>Coccinellidae</taxon>
        <taxon>Epilachninae</taxon>
        <taxon>Epilachnini</taxon>
        <taxon>Henosepilachna</taxon>
    </lineage>
</organism>
<protein>
    <recommendedName>
        <fullName evidence="3">LAGLIDADG homing endonuclease</fullName>
    </recommendedName>
</protein>
<dbReference type="Proteomes" id="UP001431783">
    <property type="component" value="Unassembled WGS sequence"/>
</dbReference>